<evidence type="ECO:0008006" key="3">
    <source>
        <dbReference type="Google" id="ProtNLM"/>
    </source>
</evidence>
<evidence type="ECO:0000313" key="1">
    <source>
        <dbReference type="EMBL" id="TGK91252.1"/>
    </source>
</evidence>
<sequence length="173" mass="19764">MKLFQTLVLLTVLVSILSCGKKPPIEEKPDPLVQLFVINVFNEYYSNSCKFPSLILKKGETYTIDLSLSSKKWFKFSPEGTTPHAYSTNPVSNHSFFIEKEAGTEVLWFTSDSCETSPSYTYDRTPITTSSTMQKYELWNSDLTGIYRTQPQVIKGYYIQLIAGNPNITIRFQ</sequence>
<keyword evidence="2" id="KW-1185">Reference proteome</keyword>
<dbReference type="OrthoDB" id="342566at2"/>
<reference evidence="1" key="1">
    <citation type="journal article" date="2019" name="PLoS Negl. Trop. Dis.">
        <title>Revisiting the worldwide diversity of Leptospira species in the environment.</title>
        <authorList>
            <person name="Vincent A.T."/>
            <person name="Schiettekatte O."/>
            <person name="Bourhy P."/>
            <person name="Veyrier F.J."/>
            <person name="Picardeau M."/>
        </authorList>
    </citation>
    <scope>NUCLEOTIDE SEQUENCE [LARGE SCALE GENOMIC DNA]</scope>
    <source>
        <strain evidence="1">201800277</strain>
    </source>
</reference>
<protein>
    <recommendedName>
        <fullName evidence="3">Lipoprotein</fullName>
    </recommendedName>
</protein>
<proteinExistence type="predicted"/>
<gene>
    <name evidence="1" type="ORF">EHQ30_13530</name>
</gene>
<name>A0A5F1Z2A6_9LEPT</name>
<dbReference type="Proteomes" id="UP000297891">
    <property type="component" value="Unassembled WGS sequence"/>
</dbReference>
<accession>A0A5F1Z2A6</accession>
<organism evidence="1 2">
    <name type="scientific">Leptospira brenneri</name>
    <dbReference type="NCBI Taxonomy" id="2023182"/>
    <lineage>
        <taxon>Bacteria</taxon>
        <taxon>Pseudomonadati</taxon>
        <taxon>Spirochaetota</taxon>
        <taxon>Spirochaetia</taxon>
        <taxon>Leptospirales</taxon>
        <taxon>Leptospiraceae</taxon>
        <taxon>Leptospira</taxon>
    </lineage>
</organism>
<dbReference type="EMBL" id="RQFP01000014">
    <property type="protein sequence ID" value="TGK91252.1"/>
    <property type="molecule type" value="Genomic_DNA"/>
</dbReference>
<evidence type="ECO:0000313" key="2">
    <source>
        <dbReference type="Proteomes" id="UP000297891"/>
    </source>
</evidence>
<dbReference type="PROSITE" id="PS51257">
    <property type="entry name" value="PROKAR_LIPOPROTEIN"/>
    <property type="match status" value="1"/>
</dbReference>
<dbReference type="AlphaFoldDB" id="A0A5F1Z2A6"/>
<comment type="caution">
    <text evidence="1">The sequence shown here is derived from an EMBL/GenBank/DDBJ whole genome shotgun (WGS) entry which is preliminary data.</text>
</comment>